<keyword evidence="2" id="KW-0175">Coiled coil</keyword>
<dbReference type="eggNOG" id="COG0612">
    <property type="taxonomic scope" value="Bacteria"/>
</dbReference>
<reference evidence="5 6" key="1">
    <citation type="submission" date="2010-08" db="EMBL/GenBank/DDBJ databases">
        <title>Complete sequence of Clostridium cellulovorans 743B.</title>
        <authorList>
            <consortium name="US DOE Joint Genome Institute"/>
            <person name="Lucas S."/>
            <person name="Copeland A."/>
            <person name="Lapidus A."/>
            <person name="Cheng J.-F."/>
            <person name="Bruce D."/>
            <person name="Goodwin L."/>
            <person name="Pitluck S."/>
            <person name="Chertkov O."/>
            <person name="Detter J.C."/>
            <person name="Han C."/>
            <person name="Tapia R."/>
            <person name="Land M."/>
            <person name="Hauser L."/>
            <person name="Chang Y.-J."/>
            <person name="Jeffries C."/>
            <person name="Kyrpides N."/>
            <person name="Ivanova N."/>
            <person name="Mikhailova N."/>
            <person name="Hemme C.L."/>
            <person name="Woyke T."/>
        </authorList>
    </citation>
    <scope>NUCLEOTIDE SEQUENCE [LARGE SCALE GENOMIC DNA]</scope>
    <source>
        <strain evidence="6">ATCC 35296 / DSM 3052 / OCM 3 / 743B</strain>
    </source>
</reference>
<feature type="domain" description="Peptidase M16 C-terminal" evidence="4">
    <location>
        <begin position="163"/>
        <end position="336"/>
    </location>
</feature>
<evidence type="ECO:0000313" key="5">
    <source>
        <dbReference type="EMBL" id="ADL52090.1"/>
    </source>
</evidence>
<gene>
    <name evidence="5" type="ordered locus">Clocel_2374</name>
</gene>
<dbReference type="STRING" id="573061.Clocel_2374"/>
<dbReference type="Gene3D" id="3.30.830.10">
    <property type="entry name" value="Metalloenzyme, LuxS/M16 peptidase-like"/>
    <property type="match status" value="2"/>
</dbReference>
<dbReference type="EMBL" id="CP002160">
    <property type="protein sequence ID" value="ADL52090.1"/>
    <property type="molecule type" value="Genomic_DNA"/>
</dbReference>
<dbReference type="OrthoDB" id="9811314at2"/>
<evidence type="ECO:0000256" key="2">
    <source>
        <dbReference type="SAM" id="Coils"/>
    </source>
</evidence>
<protein>
    <submittedName>
        <fullName evidence="5">Peptidase M16 domain protein</fullName>
    </submittedName>
</protein>
<proteinExistence type="inferred from homology"/>
<dbReference type="SUPFAM" id="SSF63411">
    <property type="entry name" value="LuxS/MPP-like metallohydrolase"/>
    <property type="match status" value="2"/>
</dbReference>
<dbReference type="AlphaFoldDB" id="D9SPV4"/>
<dbReference type="RefSeq" id="WP_010075433.1">
    <property type="nucleotide sequence ID" value="NC_014393.1"/>
</dbReference>
<evidence type="ECO:0000259" key="3">
    <source>
        <dbReference type="Pfam" id="PF00675"/>
    </source>
</evidence>
<dbReference type="InterPro" id="IPR011249">
    <property type="entry name" value="Metalloenz_LuxS/M16"/>
</dbReference>
<dbReference type="InterPro" id="IPR007863">
    <property type="entry name" value="Peptidase_M16_C"/>
</dbReference>
<evidence type="ECO:0000256" key="1">
    <source>
        <dbReference type="ARBA" id="ARBA00007261"/>
    </source>
</evidence>
<organism evidence="5 6">
    <name type="scientific">Clostridium cellulovorans (strain ATCC 35296 / DSM 3052 / OCM 3 / 743B)</name>
    <dbReference type="NCBI Taxonomy" id="573061"/>
    <lineage>
        <taxon>Bacteria</taxon>
        <taxon>Bacillati</taxon>
        <taxon>Bacillota</taxon>
        <taxon>Clostridia</taxon>
        <taxon>Eubacteriales</taxon>
        <taxon>Clostridiaceae</taxon>
        <taxon>Clostridium</taxon>
    </lineage>
</organism>
<comment type="similarity">
    <text evidence="1">Belongs to the peptidase M16 family.</text>
</comment>
<dbReference type="HOGENOM" id="CLU_009902_3_2_9"/>
<dbReference type="PANTHER" id="PTHR11851:SF49">
    <property type="entry name" value="MITOCHONDRIAL-PROCESSING PEPTIDASE SUBUNIT ALPHA"/>
    <property type="match status" value="1"/>
</dbReference>
<accession>D9SPV4</accession>
<dbReference type="PANTHER" id="PTHR11851">
    <property type="entry name" value="METALLOPROTEASE"/>
    <property type="match status" value="1"/>
</dbReference>
<evidence type="ECO:0000259" key="4">
    <source>
        <dbReference type="Pfam" id="PF05193"/>
    </source>
</evidence>
<keyword evidence="6" id="KW-1185">Reference proteome</keyword>
<dbReference type="Proteomes" id="UP000002730">
    <property type="component" value="Chromosome"/>
</dbReference>
<name>D9SPV4_CLOC7</name>
<dbReference type="KEGG" id="ccb:Clocel_2374"/>
<evidence type="ECO:0000313" key="6">
    <source>
        <dbReference type="Proteomes" id="UP000002730"/>
    </source>
</evidence>
<feature type="domain" description="Peptidase M16 N-terminal" evidence="3">
    <location>
        <begin position="13"/>
        <end position="153"/>
    </location>
</feature>
<feature type="coiled-coil region" evidence="2">
    <location>
        <begin position="110"/>
        <end position="137"/>
    </location>
</feature>
<sequence>MKKFYLENGIKIIYEYRNTNLTSFCISLDAGAVREDEKLGLAHVTEHMVFKGTSTKNELEINTLCDKYFGFNNAMTNYPYVIYYGTALNEDLDNAFMVYSDILVNPSFKEEGFQQEMNVIKEELQEWSEDNDQHCEDLLYKNSFSKRRIKELIIGNEETLNGIKLSDIKEFYNKFYVPSNCVIAFVTSLSEKEVLDISRKYLENWNKTPSTIHKPYYETNKPGVFIDNKVFSGSKIQYSFPIHHLNQKEMKALRLFDAYFAQGTSSKLYHNIRTLKGFAYDVSSAIRYERDIKTYNLYVSTSTKNIDDVVEVIDRLIKNSKEELIIDNERLKDIRKSFMVKRELFIEKSIQLAKELSTYETMFDNCEIFYEEVQELDCITREDIIKVVNKVFNNATIEILRGHD</sequence>
<dbReference type="InterPro" id="IPR050361">
    <property type="entry name" value="MPP/UQCRC_Complex"/>
</dbReference>
<dbReference type="InterPro" id="IPR011765">
    <property type="entry name" value="Pept_M16_N"/>
</dbReference>
<dbReference type="Pfam" id="PF05193">
    <property type="entry name" value="Peptidase_M16_C"/>
    <property type="match status" value="1"/>
</dbReference>
<dbReference type="GO" id="GO:0046872">
    <property type="term" value="F:metal ion binding"/>
    <property type="evidence" value="ECO:0007669"/>
    <property type="project" value="InterPro"/>
</dbReference>
<dbReference type="Pfam" id="PF00675">
    <property type="entry name" value="Peptidase_M16"/>
    <property type="match status" value="1"/>
</dbReference>